<dbReference type="Pfam" id="PF14863">
    <property type="entry name" value="Alkyl_sulf_dimr"/>
    <property type="match status" value="1"/>
</dbReference>
<dbReference type="GO" id="GO:0046872">
    <property type="term" value="F:metal ion binding"/>
    <property type="evidence" value="ECO:0007669"/>
    <property type="project" value="UniProtKB-KW"/>
</dbReference>
<dbReference type="EMBL" id="CP023702">
    <property type="protein sequence ID" value="QEU75536.1"/>
    <property type="molecule type" value="Genomic_DNA"/>
</dbReference>
<evidence type="ECO:0000259" key="5">
    <source>
        <dbReference type="Pfam" id="PF14864"/>
    </source>
</evidence>
<dbReference type="Pfam" id="PF14864">
    <property type="entry name" value="Alkyl_sulf_C"/>
    <property type="match status" value="1"/>
</dbReference>
<organism evidence="6 7">
    <name type="scientific">Streptomyces nitrosporeus</name>
    <dbReference type="NCBI Taxonomy" id="28894"/>
    <lineage>
        <taxon>Bacteria</taxon>
        <taxon>Bacillati</taxon>
        <taxon>Actinomycetota</taxon>
        <taxon>Actinomycetes</taxon>
        <taxon>Kitasatosporales</taxon>
        <taxon>Streptomycetaceae</taxon>
        <taxon>Streptomyces</taxon>
    </lineage>
</organism>
<dbReference type="GO" id="GO:0018909">
    <property type="term" value="P:dodecyl sulfate metabolic process"/>
    <property type="evidence" value="ECO:0007669"/>
    <property type="project" value="TreeGrafter"/>
</dbReference>
<protein>
    <recommendedName>
        <fullName evidence="8">Alkyl sulfatase C-terminal domain-containing protein</fullName>
    </recommendedName>
</protein>
<dbReference type="InterPro" id="IPR038536">
    <property type="entry name" value="Alkyl/aryl-sulf_dimr_sf"/>
</dbReference>
<keyword evidence="2" id="KW-0378">Hydrolase</keyword>
<dbReference type="PANTHER" id="PTHR43223">
    <property type="entry name" value="ALKYL/ARYL-SULFATASE"/>
    <property type="match status" value="1"/>
</dbReference>
<keyword evidence="1" id="KW-0479">Metal-binding</keyword>
<reference evidence="6 7" key="1">
    <citation type="submission" date="2017-09" db="EMBL/GenBank/DDBJ databases">
        <authorList>
            <person name="Lee N."/>
            <person name="Cho B.-K."/>
        </authorList>
    </citation>
    <scope>NUCLEOTIDE SEQUENCE [LARGE SCALE GENOMIC DNA]</scope>
    <source>
        <strain evidence="6 7">ATCC 12769</strain>
    </source>
</reference>
<name>A0A5J6FHV7_9ACTN</name>
<evidence type="ECO:0000256" key="2">
    <source>
        <dbReference type="ARBA" id="ARBA00022801"/>
    </source>
</evidence>
<dbReference type="KEGG" id="snk:CP967_29330"/>
<keyword evidence="3" id="KW-0862">Zinc</keyword>
<dbReference type="RefSeq" id="WP_150490844.1">
    <property type="nucleotide sequence ID" value="NZ_BMUV01000031.1"/>
</dbReference>
<evidence type="ECO:0000256" key="3">
    <source>
        <dbReference type="ARBA" id="ARBA00022833"/>
    </source>
</evidence>
<dbReference type="GO" id="GO:0046983">
    <property type="term" value="F:protein dimerization activity"/>
    <property type="evidence" value="ECO:0007669"/>
    <property type="project" value="InterPro"/>
</dbReference>
<evidence type="ECO:0000259" key="4">
    <source>
        <dbReference type="Pfam" id="PF14863"/>
    </source>
</evidence>
<dbReference type="Proteomes" id="UP000326178">
    <property type="component" value="Chromosome"/>
</dbReference>
<dbReference type="GO" id="GO:0018741">
    <property type="term" value="F:linear primary-alkylsulfatase activity"/>
    <property type="evidence" value="ECO:0007669"/>
    <property type="project" value="TreeGrafter"/>
</dbReference>
<evidence type="ECO:0000256" key="1">
    <source>
        <dbReference type="ARBA" id="ARBA00022723"/>
    </source>
</evidence>
<dbReference type="Gene3D" id="3.30.1050.10">
    <property type="entry name" value="SCP2 sterol-binding domain"/>
    <property type="match status" value="1"/>
</dbReference>
<proteinExistence type="predicted"/>
<dbReference type="AlphaFoldDB" id="A0A5J6FHV7"/>
<dbReference type="OrthoDB" id="5240502at2"/>
<dbReference type="SUPFAM" id="SSF55718">
    <property type="entry name" value="SCP-like"/>
    <property type="match status" value="1"/>
</dbReference>
<dbReference type="PANTHER" id="PTHR43223:SF1">
    <property type="entry name" value="ALKYL_ARYL-SULFATASE BDS1"/>
    <property type="match status" value="1"/>
</dbReference>
<dbReference type="InterPro" id="IPR036527">
    <property type="entry name" value="SCP2_sterol-bd_dom_sf"/>
</dbReference>
<dbReference type="SUPFAM" id="SSF56281">
    <property type="entry name" value="Metallo-hydrolase/oxidoreductase"/>
    <property type="match status" value="1"/>
</dbReference>
<sequence length="199" mass="21514">MLAEGRRAFEEGDYRWATQILHALVFADPGHTEAKNIQADAYEQMGYQAEGPQWRGIFLTAARELREGVVPAAFSTAGPDTVLAMPIDILFDFAAVHLIGDKAAKADLRIDFQFTDHGDETWAMWIRRGVLNARPGASLDPLLTVAGPKAALVSTLLKPAGATELARAGKISLDGDKTVLQTLAGLLDDFDPDFPLVTP</sequence>
<evidence type="ECO:0000313" key="6">
    <source>
        <dbReference type="EMBL" id="QEU75536.1"/>
    </source>
</evidence>
<keyword evidence="7" id="KW-1185">Reference proteome</keyword>
<gene>
    <name evidence="6" type="ORF">CP967_29330</name>
</gene>
<evidence type="ECO:0008006" key="8">
    <source>
        <dbReference type="Google" id="ProtNLM"/>
    </source>
</evidence>
<dbReference type="InterPro" id="IPR036866">
    <property type="entry name" value="RibonucZ/Hydroxyglut_hydro"/>
</dbReference>
<dbReference type="InterPro" id="IPR029229">
    <property type="entry name" value="Alkyl_sulf_C"/>
</dbReference>
<dbReference type="InterPro" id="IPR052195">
    <property type="entry name" value="Bact_Alkyl/Aryl-Sulfatase"/>
</dbReference>
<feature type="domain" description="Alkyl sulfatase dimerisation" evidence="4">
    <location>
        <begin position="2"/>
        <end position="68"/>
    </location>
</feature>
<accession>A0A5J6FHV7</accession>
<feature type="domain" description="Alkyl sulfatase C-terminal" evidence="5">
    <location>
        <begin position="76"/>
        <end position="199"/>
    </location>
</feature>
<evidence type="ECO:0000313" key="7">
    <source>
        <dbReference type="Proteomes" id="UP000326178"/>
    </source>
</evidence>
<dbReference type="InterPro" id="IPR029228">
    <property type="entry name" value="Alkyl_sulf_dimr"/>
</dbReference>
<dbReference type="Gene3D" id="1.25.40.880">
    <property type="entry name" value="Alkyl sulfatase, dimerisation domain"/>
    <property type="match status" value="1"/>
</dbReference>